<organism evidence="1 2">
    <name type="scientific">Roseateles hydrophilus</name>
    <dbReference type="NCBI Taxonomy" id="2975054"/>
    <lineage>
        <taxon>Bacteria</taxon>
        <taxon>Pseudomonadati</taxon>
        <taxon>Pseudomonadota</taxon>
        <taxon>Betaproteobacteria</taxon>
        <taxon>Burkholderiales</taxon>
        <taxon>Sphaerotilaceae</taxon>
        <taxon>Roseateles</taxon>
    </lineage>
</organism>
<reference evidence="1" key="1">
    <citation type="submission" date="2022-08" db="EMBL/GenBank/DDBJ databases">
        <title>Genome sequencing of Pelomonas sp. UHG3.</title>
        <authorList>
            <person name="So Y."/>
        </authorList>
    </citation>
    <scope>NUCLEOTIDE SEQUENCE</scope>
    <source>
        <strain evidence="1">UHG3</strain>
    </source>
</reference>
<name>A0ACC6CBK5_9BURK</name>
<accession>A0ACC6CBK5</accession>
<proteinExistence type="predicted"/>
<comment type="caution">
    <text evidence="1">The sequence shown here is derived from an EMBL/GenBank/DDBJ whole genome shotgun (WGS) entry which is preliminary data.</text>
</comment>
<dbReference type="EMBL" id="JAPPUY010000003">
    <property type="protein sequence ID" value="MCY4745644.1"/>
    <property type="molecule type" value="Genomic_DNA"/>
</dbReference>
<gene>
    <name evidence="1" type="ORF">NYO99_11730</name>
</gene>
<dbReference type="Proteomes" id="UP001076464">
    <property type="component" value="Unassembled WGS sequence"/>
</dbReference>
<keyword evidence="2" id="KW-1185">Reference proteome</keyword>
<evidence type="ECO:0000313" key="1">
    <source>
        <dbReference type="EMBL" id="MCY4745644.1"/>
    </source>
</evidence>
<feature type="non-terminal residue" evidence="1">
    <location>
        <position position="118"/>
    </location>
</feature>
<evidence type="ECO:0000313" key="2">
    <source>
        <dbReference type="Proteomes" id="UP001076464"/>
    </source>
</evidence>
<sequence length="118" mass="12734">MNTEHSAFLLSSIDNNAPVPVLCGVQAQGMLDGVLFEMTVRQTYRNTSDSNLEVVYTFPLPSQAVLLGFASELNGSRLQGQVVRKHQAEQQYEQALSDGDAPVMLEALGDGLHTANIG</sequence>
<protein>
    <submittedName>
        <fullName evidence="1">VIT domain-containing protein</fullName>
    </submittedName>
</protein>